<dbReference type="InParanoid" id="A0A6L2PW69"/>
<evidence type="ECO:0000256" key="8">
    <source>
        <dbReference type="ARBA" id="ARBA00023136"/>
    </source>
</evidence>
<dbReference type="Gene3D" id="2.60.120.590">
    <property type="entry name" value="Alpha-ketoglutarate-dependent dioxygenase AlkB-like"/>
    <property type="match status" value="1"/>
</dbReference>
<gene>
    <name evidence="12" type="ORF">Cfor_09720</name>
</gene>
<reference evidence="13" key="1">
    <citation type="submission" date="2020-01" db="EMBL/GenBank/DDBJ databases">
        <title>Draft genome sequence of the Termite Coptotermes fromosanus.</title>
        <authorList>
            <person name="Itakura S."/>
            <person name="Yosikawa Y."/>
            <person name="Umezawa K."/>
        </authorList>
    </citation>
    <scope>NUCLEOTIDE SEQUENCE [LARGE SCALE GENOMIC DNA]</scope>
</reference>
<keyword evidence="6" id="KW-0560">Oxidoreductase</keyword>
<dbReference type="PROSITE" id="PS51471">
    <property type="entry name" value="FE2OG_OXY"/>
    <property type="match status" value="1"/>
</dbReference>
<dbReference type="InterPro" id="IPR037151">
    <property type="entry name" value="AlkB-like_sf"/>
</dbReference>
<evidence type="ECO:0000313" key="12">
    <source>
        <dbReference type="EMBL" id="GFG36851.1"/>
    </source>
</evidence>
<comment type="subcellular location">
    <subcellularLocation>
        <location evidence="1">Membrane</location>
        <topology evidence="1">Multi-pass membrane protein</topology>
    </subcellularLocation>
</comment>
<dbReference type="SMART" id="SM01417">
    <property type="entry name" value="Solute_trans_a"/>
    <property type="match status" value="1"/>
</dbReference>
<keyword evidence="3 9" id="KW-0479">Metal-binding</keyword>
<feature type="transmembrane region" description="Helical" evidence="10">
    <location>
        <begin position="490"/>
        <end position="509"/>
    </location>
</feature>
<feature type="transmembrane region" description="Helical" evidence="10">
    <location>
        <begin position="617"/>
        <end position="637"/>
    </location>
</feature>
<dbReference type="SUPFAM" id="SSF51197">
    <property type="entry name" value="Clavaminate synthase-like"/>
    <property type="match status" value="1"/>
</dbReference>
<dbReference type="InterPro" id="IPR005178">
    <property type="entry name" value="Ostalpha/TMEM184C"/>
</dbReference>
<dbReference type="GO" id="GO:0005737">
    <property type="term" value="C:cytoplasm"/>
    <property type="evidence" value="ECO:0007669"/>
    <property type="project" value="TreeGrafter"/>
</dbReference>
<dbReference type="GO" id="GO:0035515">
    <property type="term" value="F:oxidative RNA demethylase activity"/>
    <property type="evidence" value="ECO:0007669"/>
    <property type="project" value="TreeGrafter"/>
</dbReference>
<evidence type="ECO:0000256" key="3">
    <source>
        <dbReference type="ARBA" id="ARBA00022723"/>
    </source>
</evidence>
<feature type="transmembrane region" description="Helical" evidence="10">
    <location>
        <begin position="693"/>
        <end position="714"/>
    </location>
</feature>
<dbReference type="GO" id="GO:0005634">
    <property type="term" value="C:nucleus"/>
    <property type="evidence" value="ECO:0007669"/>
    <property type="project" value="TreeGrafter"/>
</dbReference>
<comment type="caution">
    <text evidence="12">The sequence shown here is derived from an EMBL/GenBank/DDBJ whole genome shotgun (WGS) entry which is preliminary data.</text>
</comment>
<proteinExistence type="predicted"/>
<dbReference type="GO" id="GO:0016020">
    <property type="term" value="C:membrane"/>
    <property type="evidence" value="ECO:0007669"/>
    <property type="project" value="UniProtKB-SubCell"/>
</dbReference>
<dbReference type="PANTHER" id="PTHR16557:SF2">
    <property type="entry name" value="NUCLEIC ACID DIOXYGENASE ALKBH1"/>
    <property type="match status" value="1"/>
</dbReference>
<evidence type="ECO:0000256" key="1">
    <source>
        <dbReference type="ARBA" id="ARBA00004141"/>
    </source>
</evidence>
<dbReference type="InterPro" id="IPR005123">
    <property type="entry name" value="Oxoglu/Fe-dep_dioxygenase_dom"/>
</dbReference>
<sequence>MQNTVTEPDRLQSLTTASLKALYMRVPMEFQIGRRYIIDEPCYIVRRLDRNRRVFYVCGVVCNWRYVREWVPCGGVCEGRRRPPPDLSEVIDFSRELCSNTVTVRRINAICDDLVRDSRIGLKPIHEWRVYELTNRHGLLFIPNPFTALGQRYWVCRCLKDFTCKPQKLNLDAHGDLEDGQRWWDTCVTDMEKGKMLLQKLRWVTLGYHHNWDTKMYSENSRDPFPEDLAVLCQYIARVVGFDDFSAEAAIVNYYHMDSTLSGHTDNSEQNKEAPLFSFSFGQSAVFLLGGLRIDEKPTAMLIRSGDIVVMSGVSRLCYHGIPRILSADKMPWNDVDSESECPQRRRCDCLATCDAEDSGKETTLALFPSCLSSEIIRSCFINMEAGSYSEGSKDVVVVAARHVGTLGKSSIRTMLGLNGSAVDGVVNKTALCQVEALPSMQEYYTAMNVLGITLFTVGGASVLFILLIYADTLRHIMRNVPPLVKTHSAFVLSVYPVVALATYCAIVVPRAQLLAEAVTQGVFMAALYQLFCLFVAYCGGEAELIRRVKPNSLNPRVGPCCCYPCCCLPFMTVDKKHVRYLRLLILQLPIVQGLVYMVLLVIWAEEESLYEVNYMYLQPVIILSILCGVWGMNMTIKMLSEVLKDHLLQGKFVVLQLVLLLAKLQGLTARIVVWCGLIACKPPITPAVYANLIYNSAMLGEMVILGILARLFYKRELPDTGLAAVPQPQEICIISDKHYNTIEKLPKNMSSKELEQNSIQ</sequence>
<dbReference type="EMBL" id="BLKM01000656">
    <property type="protein sequence ID" value="GFG36851.1"/>
    <property type="molecule type" value="Genomic_DNA"/>
</dbReference>
<dbReference type="InterPro" id="IPR027450">
    <property type="entry name" value="AlkB-like"/>
</dbReference>
<evidence type="ECO:0000256" key="4">
    <source>
        <dbReference type="ARBA" id="ARBA00022964"/>
    </source>
</evidence>
<evidence type="ECO:0000313" key="13">
    <source>
        <dbReference type="Proteomes" id="UP000502823"/>
    </source>
</evidence>
<feature type="binding site" evidence="9">
    <location>
        <position position="320"/>
    </location>
    <ligand>
        <name>Fe cation</name>
        <dbReference type="ChEBI" id="CHEBI:24875"/>
        <note>catalytic</note>
    </ligand>
</feature>
<keyword evidence="8 10" id="KW-0472">Membrane</keyword>
<dbReference type="Proteomes" id="UP000502823">
    <property type="component" value="Unassembled WGS sequence"/>
</dbReference>
<feature type="transmembrane region" description="Helical" evidence="10">
    <location>
        <begin position="581"/>
        <end position="605"/>
    </location>
</feature>
<evidence type="ECO:0000256" key="9">
    <source>
        <dbReference type="PIRSR" id="PIRSR604574-2"/>
    </source>
</evidence>
<feature type="domain" description="Fe2OG dioxygenase" evidence="11">
    <location>
        <begin position="246"/>
        <end position="340"/>
    </location>
</feature>
<dbReference type="PANTHER" id="PTHR16557">
    <property type="entry name" value="ALKYLATED DNA REPAIR PROTEIN ALKB-RELATED"/>
    <property type="match status" value="1"/>
</dbReference>
<feature type="binding site" evidence="9">
    <location>
        <position position="264"/>
    </location>
    <ligand>
        <name>Fe cation</name>
        <dbReference type="ChEBI" id="CHEBI:24875"/>
        <note>catalytic</note>
    </ligand>
</feature>
<keyword evidence="7 9" id="KW-0408">Iron</keyword>
<dbReference type="InterPro" id="IPR004574">
    <property type="entry name" value="Alkb"/>
</dbReference>
<evidence type="ECO:0000256" key="2">
    <source>
        <dbReference type="ARBA" id="ARBA00022692"/>
    </source>
</evidence>
<evidence type="ECO:0000256" key="5">
    <source>
        <dbReference type="ARBA" id="ARBA00022989"/>
    </source>
</evidence>
<evidence type="ECO:0000256" key="6">
    <source>
        <dbReference type="ARBA" id="ARBA00023002"/>
    </source>
</evidence>
<accession>A0A6L2PW69</accession>
<protein>
    <recommendedName>
        <fullName evidence="11">Fe2OG dioxygenase domain-containing protein</fullName>
    </recommendedName>
</protein>
<dbReference type="GO" id="GO:0035516">
    <property type="term" value="F:broad specificity oxidative DNA demethylase activity"/>
    <property type="evidence" value="ECO:0007669"/>
    <property type="project" value="TreeGrafter"/>
</dbReference>
<evidence type="ECO:0000256" key="7">
    <source>
        <dbReference type="ARBA" id="ARBA00023004"/>
    </source>
</evidence>
<comment type="cofactor">
    <cofactor evidence="9">
        <name>Fe(2+)</name>
        <dbReference type="ChEBI" id="CHEBI:29033"/>
    </cofactor>
    <text evidence="9">Binds 1 Fe(2+) ion per subunit.</text>
</comment>
<feature type="binding site" evidence="9">
    <location>
        <position position="266"/>
    </location>
    <ligand>
        <name>Fe cation</name>
        <dbReference type="ChEBI" id="CHEBI:24875"/>
        <note>catalytic</note>
    </ligand>
</feature>
<dbReference type="AlphaFoldDB" id="A0A6L2PW69"/>
<feature type="transmembrane region" description="Helical" evidence="10">
    <location>
        <begin position="444"/>
        <end position="470"/>
    </location>
</feature>
<name>A0A6L2PW69_COPFO</name>
<dbReference type="GO" id="GO:0035513">
    <property type="term" value="P:oxidative RNA demethylation"/>
    <property type="evidence" value="ECO:0007669"/>
    <property type="project" value="TreeGrafter"/>
</dbReference>
<keyword evidence="4" id="KW-0223">Dioxygenase</keyword>
<organism evidence="12 13">
    <name type="scientific">Coptotermes formosanus</name>
    <name type="common">Formosan subterranean termite</name>
    <dbReference type="NCBI Taxonomy" id="36987"/>
    <lineage>
        <taxon>Eukaryota</taxon>
        <taxon>Metazoa</taxon>
        <taxon>Ecdysozoa</taxon>
        <taxon>Arthropoda</taxon>
        <taxon>Hexapoda</taxon>
        <taxon>Insecta</taxon>
        <taxon>Pterygota</taxon>
        <taxon>Neoptera</taxon>
        <taxon>Polyneoptera</taxon>
        <taxon>Dictyoptera</taxon>
        <taxon>Blattodea</taxon>
        <taxon>Blattoidea</taxon>
        <taxon>Termitoidae</taxon>
        <taxon>Rhinotermitidae</taxon>
        <taxon>Coptotermes</taxon>
    </lineage>
</organism>
<dbReference type="Pfam" id="PF13532">
    <property type="entry name" value="2OG-FeII_Oxy_2"/>
    <property type="match status" value="1"/>
</dbReference>
<feature type="transmembrane region" description="Helical" evidence="10">
    <location>
        <begin position="658"/>
        <end position="681"/>
    </location>
</feature>
<evidence type="ECO:0000256" key="10">
    <source>
        <dbReference type="SAM" id="Phobius"/>
    </source>
</evidence>
<keyword evidence="13" id="KW-1185">Reference proteome</keyword>
<evidence type="ECO:0000259" key="11">
    <source>
        <dbReference type="PROSITE" id="PS51471"/>
    </source>
</evidence>
<keyword evidence="2 10" id="KW-0812">Transmembrane</keyword>
<keyword evidence="5 10" id="KW-1133">Transmembrane helix</keyword>
<dbReference type="Pfam" id="PF03619">
    <property type="entry name" value="Solute_trans_a"/>
    <property type="match status" value="1"/>
</dbReference>
<feature type="transmembrane region" description="Helical" evidence="10">
    <location>
        <begin position="521"/>
        <end position="540"/>
    </location>
</feature>
<dbReference type="GO" id="GO:0008198">
    <property type="term" value="F:ferrous iron binding"/>
    <property type="evidence" value="ECO:0007669"/>
    <property type="project" value="TreeGrafter"/>
</dbReference>
<dbReference type="OrthoDB" id="5832279at2759"/>